<dbReference type="InterPro" id="IPR036259">
    <property type="entry name" value="MFS_trans_sf"/>
</dbReference>
<keyword evidence="4 6" id="KW-1133">Transmembrane helix</keyword>
<feature type="transmembrane region" description="Helical" evidence="6">
    <location>
        <begin position="281"/>
        <end position="302"/>
    </location>
</feature>
<evidence type="ECO:0000256" key="3">
    <source>
        <dbReference type="ARBA" id="ARBA00022692"/>
    </source>
</evidence>
<dbReference type="SUPFAM" id="SSF103473">
    <property type="entry name" value="MFS general substrate transporter"/>
    <property type="match status" value="1"/>
</dbReference>
<feature type="transmembrane region" description="Helical" evidence="6">
    <location>
        <begin position="186"/>
        <end position="209"/>
    </location>
</feature>
<dbReference type="GO" id="GO:0022857">
    <property type="term" value="F:transmembrane transporter activity"/>
    <property type="evidence" value="ECO:0007669"/>
    <property type="project" value="InterPro"/>
</dbReference>
<protein>
    <submittedName>
        <fullName evidence="8">MFS transporter</fullName>
    </submittedName>
</protein>
<comment type="caution">
    <text evidence="8">The sequence shown here is derived from an EMBL/GenBank/DDBJ whole genome shotgun (WGS) entry which is preliminary data.</text>
</comment>
<organism evidence="8">
    <name type="scientific">Streptomyces sp. SID12501</name>
    <dbReference type="NCBI Taxonomy" id="2706042"/>
    <lineage>
        <taxon>Bacteria</taxon>
        <taxon>Bacillati</taxon>
        <taxon>Actinomycetota</taxon>
        <taxon>Actinomycetes</taxon>
        <taxon>Kitasatosporales</taxon>
        <taxon>Streptomycetaceae</taxon>
        <taxon>Streptomyces</taxon>
    </lineage>
</organism>
<keyword evidence="3 6" id="KW-0812">Transmembrane</keyword>
<proteinExistence type="predicted"/>
<dbReference type="AlphaFoldDB" id="A0A6B3BVG2"/>
<feature type="transmembrane region" description="Helical" evidence="6">
    <location>
        <begin position="251"/>
        <end position="275"/>
    </location>
</feature>
<accession>A0A6B3BVG2</accession>
<feature type="transmembrane region" description="Helical" evidence="6">
    <location>
        <begin position="138"/>
        <end position="165"/>
    </location>
</feature>
<evidence type="ECO:0000256" key="5">
    <source>
        <dbReference type="ARBA" id="ARBA00023136"/>
    </source>
</evidence>
<feature type="transmembrane region" description="Helical" evidence="6">
    <location>
        <begin position="340"/>
        <end position="362"/>
    </location>
</feature>
<evidence type="ECO:0000256" key="1">
    <source>
        <dbReference type="ARBA" id="ARBA00004651"/>
    </source>
</evidence>
<sequence length="376" mass="37679">MTPISVALRADLSLSLTQVALLTSMVTAVAAVLGLFVSYLLRPLPPHHMLVAGLVVMGLAGLFCARTDSFGAMLGGRLAESVGYVVVVIVAPVLLFALGDGRRLTGALAIWGTFMPVGLALGSFAGGVLSAWLDWRGWLTVAAVATLVVAAGATRLPAVAVATRADATRPGSQDRAARVRRLARPASLAAGFATVSGSIVACVTLYPTYLHEEFGLSTESAGALTGVVSLAGVAGGFLASWLLVRGVSTTYLFLVSLLMPAGAFAAFAGAGGLGLSVGSAFVVALANELVVATVFAAVPLAVRAASDLGAANGLIAQLGSIGALATPPLVGLAVTAVDGWWAVGPCLLAVCVAGLVLLQIAVRQSAHGDTSVKEAA</sequence>
<evidence type="ECO:0000313" key="8">
    <source>
        <dbReference type="EMBL" id="NEC88381.1"/>
    </source>
</evidence>
<name>A0A6B3BVG2_9ACTN</name>
<feature type="transmembrane region" description="Helical" evidence="6">
    <location>
        <begin position="48"/>
        <end position="69"/>
    </location>
</feature>
<dbReference type="CDD" id="cd06174">
    <property type="entry name" value="MFS"/>
    <property type="match status" value="1"/>
</dbReference>
<evidence type="ECO:0000256" key="4">
    <source>
        <dbReference type="ARBA" id="ARBA00022989"/>
    </source>
</evidence>
<evidence type="ECO:0000256" key="6">
    <source>
        <dbReference type="SAM" id="Phobius"/>
    </source>
</evidence>
<feature type="transmembrane region" description="Helical" evidence="6">
    <location>
        <begin position="110"/>
        <end position="132"/>
    </location>
</feature>
<dbReference type="Pfam" id="PF07690">
    <property type="entry name" value="MFS_1"/>
    <property type="match status" value="1"/>
</dbReference>
<dbReference type="EMBL" id="JAAGLU010000017">
    <property type="protein sequence ID" value="NEC88381.1"/>
    <property type="molecule type" value="Genomic_DNA"/>
</dbReference>
<feature type="transmembrane region" description="Helical" evidence="6">
    <location>
        <begin position="314"/>
        <end position="334"/>
    </location>
</feature>
<dbReference type="GO" id="GO:0005886">
    <property type="term" value="C:plasma membrane"/>
    <property type="evidence" value="ECO:0007669"/>
    <property type="project" value="UniProtKB-SubCell"/>
</dbReference>
<comment type="subcellular location">
    <subcellularLocation>
        <location evidence="1">Cell membrane</location>
        <topology evidence="1">Multi-pass membrane protein</topology>
    </subcellularLocation>
</comment>
<feature type="transmembrane region" description="Helical" evidence="6">
    <location>
        <begin position="81"/>
        <end position="98"/>
    </location>
</feature>
<evidence type="ECO:0000259" key="7">
    <source>
        <dbReference type="PROSITE" id="PS50850"/>
    </source>
</evidence>
<reference evidence="8" key="1">
    <citation type="submission" date="2020-01" db="EMBL/GenBank/DDBJ databases">
        <title>Insect and environment-associated Actinomycetes.</title>
        <authorList>
            <person name="Currrie C."/>
            <person name="Chevrette M."/>
            <person name="Carlson C."/>
            <person name="Stubbendieck R."/>
            <person name="Wendt-Pienkowski E."/>
        </authorList>
    </citation>
    <scope>NUCLEOTIDE SEQUENCE</scope>
    <source>
        <strain evidence="8">SID12501</strain>
    </source>
</reference>
<feature type="domain" description="Major facilitator superfamily (MFS) profile" evidence="7">
    <location>
        <begin position="1"/>
        <end position="366"/>
    </location>
</feature>
<dbReference type="InterPro" id="IPR020846">
    <property type="entry name" value="MFS_dom"/>
</dbReference>
<dbReference type="InterPro" id="IPR011701">
    <property type="entry name" value="MFS"/>
</dbReference>
<keyword evidence="5 6" id="KW-0472">Membrane</keyword>
<evidence type="ECO:0000256" key="2">
    <source>
        <dbReference type="ARBA" id="ARBA00022475"/>
    </source>
</evidence>
<dbReference type="PANTHER" id="PTHR43124:SF3">
    <property type="entry name" value="CHLORAMPHENICOL EFFLUX PUMP RV0191"/>
    <property type="match status" value="1"/>
</dbReference>
<feature type="transmembrane region" description="Helical" evidence="6">
    <location>
        <begin position="221"/>
        <end position="244"/>
    </location>
</feature>
<dbReference type="Gene3D" id="1.20.1250.20">
    <property type="entry name" value="MFS general substrate transporter like domains"/>
    <property type="match status" value="1"/>
</dbReference>
<dbReference type="InterPro" id="IPR050189">
    <property type="entry name" value="MFS_Efflux_Transporters"/>
</dbReference>
<feature type="transmembrane region" description="Helical" evidence="6">
    <location>
        <begin position="20"/>
        <end position="41"/>
    </location>
</feature>
<gene>
    <name evidence="8" type="ORF">G3I71_21700</name>
</gene>
<dbReference type="PROSITE" id="PS50850">
    <property type="entry name" value="MFS"/>
    <property type="match status" value="1"/>
</dbReference>
<dbReference type="PANTHER" id="PTHR43124">
    <property type="entry name" value="PURINE EFFLUX PUMP PBUE"/>
    <property type="match status" value="1"/>
</dbReference>
<keyword evidence="2" id="KW-1003">Cell membrane</keyword>